<gene>
    <name evidence="2" type="ORF">BT96DRAFT_1001778</name>
</gene>
<organism evidence="2 3">
    <name type="scientific">Gymnopus androsaceus JB14</name>
    <dbReference type="NCBI Taxonomy" id="1447944"/>
    <lineage>
        <taxon>Eukaryota</taxon>
        <taxon>Fungi</taxon>
        <taxon>Dikarya</taxon>
        <taxon>Basidiomycota</taxon>
        <taxon>Agaricomycotina</taxon>
        <taxon>Agaricomycetes</taxon>
        <taxon>Agaricomycetidae</taxon>
        <taxon>Agaricales</taxon>
        <taxon>Marasmiineae</taxon>
        <taxon>Omphalotaceae</taxon>
        <taxon>Gymnopus</taxon>
    </lineage>
</organism>
<name>A0A6A4H163_9AGAR</name>
<accession>A0A6A4H163</accession>
<sequence length="926" mass="105976">MPKKKKRCHCTRFCTSVIGSRARRNHYNALPENNTRFAPSSSEDSDADTSDHYAPDHITLLKNANTDGTDNDANDRDNPSSALDSAHFEVNYSDDSEYDASSESGDTDMDLDLDSIDFGQNFDDTYLYIMAQANPWAAEDHNLRQGLLDDADLDAIKAFKLKVKNRLTREAYNDIRFLFCDKIDIDSEWRTINRMATLAEIKLVWYDCCINTCMAFTGIHADLDTCIYCNETRNDALGNPRRRFGYLPLIPRLQGLFQSERMVKLMSYRHSYVASDTSISDVFDCTAYRRLLGCQVVADGKKLPHTYFSGEHDIALSFYSDGYLVFRKKRQGPSATPLLLKNLNLNPTIRTQHDYLIPLGLIPGTPKDMASFVHPFQDELVKLAHAFSMKEIFEQFEKLLNIKGVNGFSPCRSCEIKGMRDPSTPHNHYYYPLSHPQLDENGDPMLDDDGNPICKEWDPFNLPYRTHESFSETLNASITGSSSPHDWMHIFENVIPNLIKLWTGKFKGLLGDYVLDLQVWEEIGRETENAVKDIPSAFVRKLFNIATEQSAYNAEAWVFWFMWLMPTLLKGQFNNPAYYFHACNLRDIMVMTVEYTTQTEEIDTKLRQASVAWVREYERLYFRYDISRLSACTLTVHIILHIPDDILFCGPSWATWTFFGERFCGILQTIVASRSLPYANLTNRLVYSAYLAQIICRYDLSDALALPNELDDDDDELMSKNERCYDDYPLSILRPPHQSYQPSNDEYSRIIRYFKEVTGKAQADLQRNLPRTSFSESWGKVCIGSGGDSIRCAKVLGKSANERNNSFVRYTCLVKVPRSRTYRGPIKYVPQVFYGRLDNIVTCIIPDMPFWEDDLRGKLRILAFITPCQTEGQDATKGAVEYKRLTAQVVLDLQTISAAVGRVHTRGRYGIIDRSSTSSSTTFVDI</sequence>
<dbReference type="Proteomes" id="UP000799118">
    <property type="component" value="Unassembled WGS sequence"/>
</dbReference>
<evidence type="ECO:0000313" key="2">
    <source>
        <dbReference type="EMBL" id="KAE9390937.1"/>
    </source>
</evidence>
<keyword evidence="3" id="KW-1185">Reference proteome</keyword>
<dbReference type="AlphaFoldDB" id="A0A6A4H163"/>
<evidence type="ECO:0000313" key="3">
    <source>
        <dbReference type="Proteomes" id="UP000799118"/>
    </source>
</evidence>
<evidence type="ECO:0008006" key="4">
    <source>
        <dbReference type="Google" id="ProtNLM"/>
    </source>
</evidence>
<reference evidence="2" key="1">
    <citation type="journal article" date="2019" name="Environ. Microbiol.">
        <title>Fungal ecological strategies reflected in gene transcription - a case study of two litter decomposers.</title>
        <authorList>
            <person name="Barbi F."/>
            <person name="Kohler A."/>
            <person name="Barry K."/>
            <person name="Baskaran P."/>
            <person name="Daum C."/>
            <person name="Fauchery L."/>
            <person name="Ihrmark K."/>
            <person name="Kuo A."/>
            <person name="LaButti K."/>
            <person name="Lipzen A."/>
            <person name="Morin E."/>
            <person name="Grigoriev I.V."/>
            <person name="Henrissat B."/>
            <person name="Lindahl B."/>
            <person name="Martin F."/>
        </authorList>
    </citation>
    <scope>NUCLEOTIDE SEQUENCE</scope>
    <source>
        <strain evidence="2">JB14</strain>
    </source>
</reference>
<evidence type="ECO:0000256" key="1">
    <source>
        <dbReference type="SAM" id="MobiDB-lite"/>
    </source>
</evidence>
<dbReference type="OrthoDB" id="3242924at2759"/>
<dbReference type="EMBL" id="ML769640">
    <property type="protein sequence ID" value="KAE9390937.1"/>
    <property type="molecule type" value="Genomic_DNA"/>
</dbReference>
<proteinExistence type="predicted"/>
<protein>
    <recommendedName>
        <fullName evidence="4">Transposase family Tnp2 protein</fullName>
    </recommendedName>
</protein>
<feature type="region of interest" description="Disordered" evidence="1">
    <location>
        <begin position="25"/>
        <end position="84"/>
    </location>
</feature>